<dbReference type="PANTHER" id="PTHR45138:SF9">
    <property type="entry name" value="DIGUANYLATE CYCLASE DGCM-RELATED"/>
    <property type="match status" value="1"/>
</dbReference>
<keyword evidence="4" id="KW-0472">Membrane</keyword>
<reference evidence="6 7" key="1">
    <citation type="submission" date="2018-04" db="EMBL/GenBank/DDBJ databases">
        <title>Genomic Encyclopedia of Archaeal and Bacterial Type Strains, Phase II (KMG-II): from individual species to whole genera.</title>
        <authorList>
            <person name="Goeker M."/>
        </authorList>
    </citation>
    <scope>NUCLEOTIDE SEQUENCE [LARGE SCALE GENOMIC DNA]</scope>
    <source>
        <strain evidence="6 7">DSM 5822</strain>
    </source>
</reference>
<comment type="cofactor">
    <cofactor evidence="1">
        <name>Mg(2+)</name>
        <dbReference type="ChEBI" id="CHEBI:18420"/>
    </cofactor>
</comment>
<evidence type="ECO:0000256" key="4">
    <source>
        <dbReference type="SAM" id="Phobius"/>
    </source>
</evidence>
<comment type="catalytic activity">
    <reaction evidence="3">
        <text>2 GTP = 3',3'-c-di-GMP + 2 diphosphate</text>
        <dbReference type="Rhea" id="RHEA:24898"/>
        <dbReference type="ChEBI" id="CHEBI:33019"/>
        <dbReference type="ChEBI" id="CHEBI:37565"/>
        <dbReference type="ChEBI" id="CHEBI:58805"/>
        <dbReference type="EC" id="2.7.7.65"/>
    </reaction>
</comment>
<dbReference type="CDD" id="cd01949">
    <property type="entry name" value="GGDEF"/>
    <property type="match status" value="1"/>
</dbReference>
<dbReference type="InterPro" id="IPR000160">
    <property type="entry name" value="GGDEF_dom"/>
</dbReference>
<feature type="domain" description="GGDEF" evidence="5">
    <location>
        <begin position="351"/>
        <end position="481"/>
    </location>
</feature>
<evidence type="ECO:0000256" key="1">
    <source>
        <dbReference type="ARBA" id="ARBA00001946"/>
    </source>
</evidence>
<dbReference type="InterPro" id="IPR043128">
    <property type="entry name" value="Rev_trsase/Diguanyl_cyclase"/>
</dbReference>
<protein>
    <recommendedName>
        <fullName evidence="2">diguanylate cyclase</fullName>
        <ecNumber evidence="2">2.7.7.65</ecNumber>
    </recommendedName>
</protein>
<dbReference type="EC" id="2.7.7.65" evidence="2"/>
<evidence type="ECO:0000259" key="5">
    <source>
        <dbReference type="PROSITE" id="PS50887"/>
    </source>
</evidence>
<gene>
    <name evidence="6" type="ORF">C8N29_101281</name>
</gene>
<dbReference type="CDD" id="cd18773">
    <property type="entry name" value="PDC1_HK_sensor"/>
    <property type="match status" value="1"/>
</dbReference>
<dbReference type="OrthoDB" id="9759607at2"/>
<feature type="transmembrane region" description="Helical" evidence="4">
    <location>
        <begin position="288"/>
        <end position="310"/>
    </location>
</feature>
<proteinExistence type="predicted"/>
<dbReference type="PROSITE" id="PS50887">
    <property type="entry name" value="GGDEF"/>
    <property type="match status" value="1"/>
</dbReference>
<keyword evidence="4" id="KW-1133">Transmembrane helix</keyword>
<name>A0A2T5J3T3_9GAMM</name>
<evidence type="ECO:0000256" key="2">
    <source>
        <dbReference type="ARBA" id="ARBA00012528"/>
    </source>
</evidence>
<dbReference type="InterPro" id="IPR050469">
    <property type="entry name" value="Diguanylate_Cyclase"/>
</dbReference>
<evidence type="ECO:0000256" key="3">
    <source>
        <dbReference type="ARBA" id="ARBA00034247"/>
    </source>
</evidence>
<dbReference type="Gene3D" id="3.30.70.270">
    <property type="match status" value="1"/>
</dbReference>
<accession>A0A2T5J3T3</accession>
<comment type="caution">
    <text evidence="6">The sequence shown here is derived from an EMBL/GenBank/DDBJ whole genome shotgun (WGS) entry which is preliminary data.</text>
</comment>
<dbReference type="GO" id="GO:0052621">
    <property type="term" value="F:diguanylate cyclase activity"/>
    <property type="evidence" value="ECO:0007669"/>
    <property type="project" value="UniProtKB-EC"/>
</dbReference>
<dbReference type="Gene3D" id="3.30.450.20">
    <property type="entry name" value="PAS domain"/>
    <property type="match status" value="1"/>
</dbReference>
<keyword evidence="4" id="KW-0812">Transmembrane</keyword>
<dbReference type="AlphaFoldDB" id="A0A2T5J3T3"/>
<dbReference type="NCBIfam" id="TIGR00254">
    <property type="entry name" value="GGDEF"/>
    <property type="match status" value="1"/>
</dbReference>
<dbReference type="PANTHER" id="PTHR45138">
    <property type="entry name" value="REGULATORY COMPONENTS OF SENSORY TRANSDUCTION SYSTEM"/>
    <property type="match status" value="1"/>
</dbReference>
<dbReference type="Proteomes" id="UP000244223">
    <property type="component" value="Unassembled WGS sequence"/>
</dbReference>
<dbReference type="EMBL" id="QAON01000001">
    <property type="protein sequence ID" value="PTQ91208.1"/>
    <property type="molecule type" value="Genomic_DNA"/>
</dbReference>
<dbReference type="RefSeq" id="WP_107864228.1">
    <property type="nucleotide sequence ID" value="NZ_QAON01000001.1"/>
</dbReference>
<organism evidence="6 7">
    <name type="scientific">Agitococcus lubricus</name>
    <dbReference type="NCBI Taxonomy" id="1077255"/>
    <lineage>
        <taxon>Bacteria</taxon>
        <taxon>Pseudomonadati</taxon>
        <taxon>Pseudomonadota</taxon>
        <taxon>Gammaproteobacteria</taxon>
        <taxon>Moraxellales</taxon>
        <taxon>Moraxellaceae</taxon>
        <taxon>Agitococcus</taxon>
    </lineage>
</organism>
<evidence type="ECO:0000313" key="6">
    <source>
        <dbReference type="EMBL" id="PTQ91208.1"/>
    </source>
</evidence>
<sequence>MSQFLQQRKLTIILCLLLVCSFLAVSLVSYFSSKKTIHLALIEKELPLTSNAIYAELQKDLVRPFFISSMMSTNTFLQDWVSAGEKNPQVIARYLQETKASYQVFTSFFVSEQSQHYYYPNGILKTVSATDPADKWYFRARQLNEPYEINIDYDQANANSLAIFMNFRVFNQAQKFLGVTGVGVSMDRLFKLLCQYEQQYQKNIYLVDATGRVRLTGNNRLLDPKSIHDIAGLKDIAHQALARKDAVFQYVLDGHNYLLHVRYMPEVRLFLFVESQEDLAIIKVKHALYFNIGLCTVIILLTIFLTNMTVRKYQRKLEVMATIDHLTQLINRQTFEALSQNILADSRRHNHPLSVIMADIDLFKDINDTYGHPAGDQVLKEVAHMLKASVREADVVCRWGGEEFAIFLHKCSLEDANRIAEQIRQRIANHLVQYDMYSLKMTMSFGVTNYRYDDTMKELLQRVDSALYKAKFIGRNQVVSG</sequence>
<evidence type="ECO:0000313" key="7">
    <source>
        <dbReference type="Proteomes" id="UP000244223"/>
    </source>
</evidence>
<dbReference type="SMART" id="SM00267">
    <property type="entry name" value="GGDEF"/>
    <property type="match status" value="1"/>
</dbReference>
<dbReference type="SUPFAM" id="SSF55073">
    <property type="entry name" value="Nucleotide cyclase"/>
    <property type="match status" value="1"/>
</dbReference>
<dbReference type="Pfam" id="PF00990">
    <property type="entry name" value="GGDEF"/>
    <property type="match status" value="1"/>
</dbReference>
<keyword evidence="7" id="KW-1185">Reference proteome</keyword>
<dbReference type="InterPro" id="IPR029787">
    <property type="entry name" value="Nucleotide_cyclase"/>
</dbReference>
<dbReference type="FunFam" id="3.30.70.270:FF:000001">
    <property type="entry name" value="Diguanylate cyclase domain protein"/>
    <property type="match status" value="1"/>
</dbReference>